<reference evidence="1 2" key="1">
    <citation type="journal article" date="2021" name="Commun. Biol.">
        <title>The genome of Shorea leprosula (Dipterocarpaceae) highlights the ecological relevance of drought in aseasonal tropical rainforests.</title>
        <authorList>
            <person name="Ng K.K.S."/>
            <person name="Kobayashi M.J."/>
            <person name="Fawcett J.A."/>
            <person name="Hatakeyama M."/>
            <person name="Paape T."/>
            <person name="Ng C.H."/>
            <person name="Ang C.C."/>
            <person name="Tnah L.H."/>
            <person name="Lee C.T."/>
            <person name="Nishiyama T."/>
            <person name="Sese J."/>
            <person name="O'Brien M.J."/>
            <person name="Copetti D."/>
            <person name="Mohd Noor M.I."/>
            <person name="Ong R.C."/>
            <person name="Putra M."/>
            <person name="Sireger I.Z."/>
            <person name="Indrioko S."/>
            <person name="Kosugi Y."/>
            <person name="Izuno A."/>
            <person name="Isagi Y."/>
            <person name="Lee S.L."/>
            <person name="Shimizu K.K."/>
        </authorList>
    </citation>
    <scope>NUCLEOTIDE SEQUENCE [LARGE SCALE GENOMIC DNA]</scope>
    <source>
        <strain evidence="1">214</strain>
    </source>
</reference>
<keyword evidence="2" id="KW-1185">Reference proteome</keyword>
<name>A0AAV5MD86_9ROSI</name>
<dbReference type="AlphaFoldDB" id="A0AAV5MD86"/>
<comment type="caution">
    <text evidence="1">The sequence shown here is derived from an EMBL/GenBank/DDBJ whole genome shotgun (WGS) entry which is preliminary data.</text>
</comment>
<accession>A0AAV5MD86</accession>
<dbReference type="Proteomes" id="UP001054252">
    <property type="component" value="Unassembled WGS sequence"/>
</dbReference>
<evidence type="ECO:0000313" key="2">
    <source>
        <dbReference type="Proteomes" id="UP001054252"/>
    </source>
</evidence>
<protein>
    <submittedName>
        <fullName evidence="1">Uncharacterized protein</fullName>
    </submittedName>
</protein>
<sequence>MSRGQWYSSIADYDKVGISDYDKVGRLKALADGVGGGSHVAGEPIDGSTVFVECHLPQLHICEQTHSVNSSDLLLQLKRIGKFIRSTSATQKNRQIYQIYFCNSKE</sequence>
<evidence type="ECO:0000313" key="1">
    <source>
        <dbReference type="EMBL" id="GKV47174.1"/>
    </source>
</evidence>
<organism evidence="1 2">
    <name type="scientific">Rubroshorea leprosula</name>
    <dbReference type="NCBI Taxonomy" id="152421"/>
    <lineage>
        <taxon>Eukaryota</taxon>
        <taxon>Viridiplantae</taxon>
        <taxon>Streptophyta</taxon>
        <taxon>Embryophyta</taxon>
        <taxon>Tracheophyta</taxon>
        <taxon>Spermatophyta</taxon>
        <taxon>Magnoliopsida</taxon>
        <taxon>eudicotyledons</taxon>
        <taxon>Gunneridae</taxon>
        <taxon>Pentapetalae</taxon>
        <taxon>rosids</taxon>
        <taxon>malvids</taxon>
        <taxon>Malvales</taxon>
        <taxon>Dipterocarpaceae</taxon>
        <taxon>Rubroshorea</taxon>
    </lineage>
</organism>
<dbReference type="EMBL" id="BPVZ01000222">
    <property type="protein sequence ID" value="GKV47174.1"/>
    <property type="molecule type" value="Genomic_DNA"/>
</dbReference>
<gene>
    <name evidence="1" type="ORF">SLEP1_g54092</name>
</gene>
<proteinExistence type="predicted"/>